<dbReference type="Proteomes" id="UP001449225">
    <property type="component" value="Unassembled WGS sequence"/>
</dbReference>
<dbReference type="InterPro" id="IPR035919">
    <property type="entry name" value="EAL_sf"/>
</dbReference>
<dbReference type="InterPro" id="IPR050706">
    <property type="entry name" value="Cyclic-di-GMP_PDE-like"/>
</dbReference>
<dbReference type="PANTHER" id="PTHR33121">
    <property type="entry name" value="CYCLIC DI-GMP PHOSPHODIESTERASE PDEF"/>
    <property type="match status" value="1"/>
</dbReference>
<dbReference type="InterPro" id="IPR001633">
    <property type="entry name" value="EAL_dom"/>
</dbReference>
<dbReference type="SMART" id="SM00052">
    <property type="entry name" value="EAL"/>
    <property type="match status" value="1"/>
</dbReference>
<dbReference type="Gene3D" id="3.20.20.450">
    <property type="entry name" value="EAL domain"/>
    <property type="match status" value="1"/>
</dbReference>
<dbReference type="SUPFAM" id="SSF141868">
    <property type="entry name" value="EAL domain-like"/>
    <property type="match status" value="1"/>
</dbReference>
<dbReference type="InterPro" id="IPR029151">
    <property type="entry name" value="Sensor-like_sf"/>
</dbReference>
<dbReference type="Gene3D" id="3.30.450.20">
    <property type="entry name" value="PAS domain"/>
    <property type="match status" value="1"/>
</dbReference>
<proteinExistence type="predicted"/>
<keyword evidence="3" id="KW-1185">Reference proteome</keyword>
<name>A0ABU9TTL2_9GAMM</name>
<comment type="caution">
    <text evidence="2">The sequence shown here is derived from an EMBL/GenBank/DDBJ whole genome shotgun (WGS) entry which is preliminary data.</text>
</comment>
<dbReference type="CDD" id="cd01948">
    <property type="entry name" value="EAL"/>
    <property type="match status" value="1"/>
</dbReference>
<dbReference type="EMBL" id="JBBMRA010000010">
    <property type="protein sequence ID" value="MEM5537025.1"/>
    <property type="molecule type" value="Genomic_DNA"/>
</dbReference>
<dbReference type="RefSeq" id="WP_067985667.1">
    <property type="nucleotide sequence ID" value="NZ_CAXBCE010000003.1"/>
</dbReference>
<dbReference type="PROSITE" id="PS50883">
    <property type="entry name" value="EAL"/>
    <property type="match status" value="1"/>
</dbReference>
<organism evidence="2 3">
    <name type="scientific">Neptuniibacter pectenicola</name>
    <dbReference type="NCBI Taxonomy" id="1806669"/>
    <lineage>
        <taxon>Bacteria</taxon>
        <taxon>Pseudomonadati</taxon>
        <taxon>Pseudomonadota</taxon>
        <taxon>Gammaproteobacteria</taxon>
        <taxon>Oceanospirillales</taxon>
        <taxon>Oceanospirillaceae</taxon>
        <taxon>Neptuniibacter</taxon>
    </lineage>
</organism>
<reference evidence="2 3" key="1">
    <citation type="submission" date="2024-03" db="EMBL/GenBank/DDBJ databases">
        <title>Community enrichment and isolation of bacterial strains for fucoidan degradation.</title>
        <authorList>
            <person name="Sichert A."/>
        </authorList>
    </citation>
    <scope>NUCLEOTIDE SEQUENCE [LARGE SCALE GENOMIC DNA]</scope>
    <source>
        <strain evidence="2 3">AS76</strain>
    </source>
</reference>
<gene>
    <name evidence="2" type="ORF">WNY58_11540</name>
</gene>
<dbReference type="PANTHER" id="PTHR33121:SF82">
    <property type="entry name" value="SIGNAL TRANSDUCTION PROTEIN CONTAINING A EAL DOMAIN"/>
    <property type="match status" value="1"/>
</dbReference>
<feature type="domain" description="EAL" evidence="1">
    <location>
        <begin position="1"/>
        <end position="240"/>
    </location>
</feature>
<dbReference type="Pfam" id="PF10388">
    <property type="entry name" value="YkuI_C"/>
    <property type="match status" value="1"/>
</dbReference>
<dbReference type="SUPFAM" id="SSF103190">
    <property type="entry name" value="Sensory domain-like"/>
    <property type="match status" value="1"/>
</dbReference>
<dbReference type="Pfam" id="PF00563">
    <property type="entry name" value="EAL"/>
    <property type="match status" value="1"/>
</dbReference>
<accession>A0ABU9TTL2</accession>
<sequence length="405" mass="45867">MSVTVFPYFQPIIETATGRIAGYEALARMEDSAGNVISAGGLFSDQTIDVKERIELDRDVRLKALQQLEKLPDDTYLSINISPEWLQYLESLDNLPTLEMIKSLAADSSKIIIEITELDGDLEVIERLVERYREQGFRVAIDDFGTGFSQLDRIALLKPDIIKLDMTLIKSGVTDDRRSSMIQMLGELASKLGSKVLCEGVETEEEYYLALSCNAVYVQGFLFSPATAEMQAPESTVVKVKNLLSHYRDQAIEATSRSHWRAEKIKAELMSLREVLRAANDDGDLEHFVAADHLLRFYICDRLGNQISSNYENSEKGWIKDDSHNGYNWSWRPYFFELLGSTDTQNRLVFSEPYQDIHTGLGAQTAVLFIDDSRILLADLRDEARDTDLFSRFSAMPAGWIPEID</sequence>
<evidence type="ECO:0000313" key="3">
    <source>
        <dbReference type="Proteomes" id="UP001449225"/>
    </source>
</evidence>
<dbReference type="InterPro" id="IPR018842">
    <property type="entry name" value="YkuI_C"/>
</dbReference>
<protein>
    <submittedName>
        <fullName evidence="2">EAL domain-containing protein</fullName>
    </submittedName>
</protein>
<evidence type="ECO:0000259" key="1">
    <source>
        <dbReference type="PROSITE" id="PS50883"/>
    </source>
</evidence>
<evidence type="ECO:0000313" key="2">
    <source>
        <dbReference type="EMBL" id="MEM5537025.1"/>
    </source>
</evidence>